<proteinExistence type="predicted"/>
<name>E6N6K0_CALS0</name>
<dbReference type="CDD" id="cd06354">
    <property type="entry name" value="PBP1_PrnA-like"/>
    <property type="match status" value="1"/>
</dbReference>
<reference evidence="7 9" key="1">
    <citation type="journal article" date="2005" name="Environ. Microbiol.">
        <title>Genetic and functional properties of uncultivated thermophilic crenarchaeotes from a subsurface gold mine as revealed by analysis of genome fragments.</title>
        <authorList>
            <person name="Nunoura T."/>
            <person name="Hirayama H."/>
            <person name="Takami H."/>
            <person name="Oida H."/>
            <person name="Nishi S."/>
            <person name="Shimamura S."/>
            <person name="Suzuki Y."/>
            <person name="Inagaki F."/>
            <person name="Takai K."/>
            <person name="Nealson K.H."/>
            <person name="Horikoshi K."/>
        </authorList>
    </citation>
    <scope>NUCLEOTIDE SEQUENCE [LARGE SCALE GENOMIC DNA]</scope>
</reference>
<reference evidence="7 9" key="2">
    <citation type="journal article" date="2011" name="Nucleic Acids Res.">
        <title>Insights into the evolution of Archaea and eukaryotic protein modifier systems revealed by the genome of a novel archaeal group.</title>
        <authorList>
            <person name="Nunoura T."/>
            <person name="Takaki Y."/>
            <person name="Kakuta J."/>
            <person name="Nishi S."/>
            <person name="Sugahara J."/>
            <person name="Kazama H."/>
            <person name="Chee G."/>
            <person name="Hattori M."/>
            <person name="Kanai A."/>
            <person name="Atomi H."/>
            <person name="Takai K."/>
            <person name="Takami H."/>
        </authorList>
    </citation>
    <scope>NUCLEOTIDE SEQUENCE [LARGE SCALE GENOMIC DNA]</scope>
</reference>
<keyword evidence="5" id="KW-0449">Lipoprotein</keyword>
<dbReference type="InterPro" id="IPR050957">
    <property type="entry name" value="BMP_lipoprotein"/>
</dbReference>
<dbReference type="Pfam" id="PF02608">
    <property type="entry name" value="Bmp"/>
    <property type="match status" value="2"/>
</dbReference>
<evidence type="ECO:0000256" key="2">
    <source>
        <dbReference type="ARBA" id="ARBA00022475"/>
    </source>
</evidence>
<evidence type="ECO:0000313" key="8">
    <source>
        <dbReference type="EMBL" id="BAJ50734.1"/>
    </source>
</evidence>
<keyword evidence="2" id="KW-1003">Cell membrane</keyword>
<gene>
    <name evidence="8" type="ORF">CSUB_C0877</name>
    <name evidence="7" type="ORF">HGMM_F33G03C31</name>
</gene>
<organism evidence="7 9">
    <name type="scientific">Caldiarchaeum subterraneum</name>
    <dbReference type="NCBI Taxonomy" id="311458"/>
    <lineage>
        <taxon>Archaea</taxon>
        <taxon>Nitrososphaerota</taxon>
        <taxon>Candidatus Caldarchaeales</taxon>
        <taxon>Candidatus Caldarchaeaceae</taxon>
        <taxon>Candidatus Caldarchaeum</taxon>
    </lineage>
</organism>
<sequence length="495" mass="54003">MNRKALTRTESILAVLLVVAIVAGAVGWTQPGQRTVETVTTTVTVGGSAQTITITRVVTSTVTVERPISPGTIKIAVVSDIGGRGDLSFNDMAFKGGDEAEKDLGVQMVELISKTEADYVPNLETAARDPDVKLIVGVGFLLSEALLEVAAKYPDKNFAGIDTFTQALAVQKTGKPLPNMLDIVYEEHKGSAMVGALGCLLAAYYNEQGGNYPYIGGVFGIEIPVLWKFEIGYKWGCDWGLKWYEQRFGRRAPLIGEDGRYGSGPNWENGLYCPQAGQCWYKGRVLWTYTGTFSDITKGYAAAKSMYEQQAIAVYNIAGPLGLGINQAVQEIATEKKLKSGPPYWIGVDANQDWINPGFVIASMMKRVDRGVYYAALLTVIGKFKEVVADTNGVLVLGIGTKVGNLSMEGISVSTLADLDEFIKMGVDAEKLTGKKVLPMSPEEIRQKVTEMRQNLPTWIWDGLTELESKIRSGQAQVPMVLTKEEVDRWRELLG</sequence>
<evidence type="ECO:0000256" key="1">
    <source>
        <dbReference type="ARBA" id="ARBA00004236"/>
    </source>
</evidence>
<dbReference type="Proteomes" id="UP000008120">
    <property type="component" value="Chromosome"/>
</dbReference>
<evidence type="ECO:0000313" key="9">
    <source>
        <dbReference type="Proteomes" id="UP000008120"/>
    </source>
</evidence>
<dbReference type="PANTHER" id="PTHR34296">
    <property type="entry name" value="TRANSCRIPTIONAL ACTIVATOR PROTEIN MED"/>
    <property type="match status" value="1"/>
</dbReference>
<accession>E6N6K0</accession>
<evidence type="ECO:0000313" key="7">
    <source>
        <dbReference type="EMBL" id="BAJ47919.1"/>
    </source>
</evidence>
<protein>
    <submittedName>
        <fullName evidence="7">Basic membrane protein A</fullName>
    </submittedName>
</protein>
<dbReference type="PANTHER" id="PTHR34296:SF2">
    <property type="entry name" value="ABC TRANSPORTER GUANOSINE-BINDING PROTEIN NUPN"/>
    <property type="match status" value="1"/>
</dbReference>
<dbReference type="AlphaFoldDB" id="E6N6K0"/>
<evidence type="ECO:0000256" key="4">
    <source>
        <dbReference type="ARBA" id="ARBA00023136"/>
    </source>
</evidence>
<dbReference type="Gene3D" id="3.40.50.2300">
    <property type="match status" value="2"/>
</dbReference>
<evidence type="ECO:0000256" key="5">
    <source>
        <dbReference type="ARBA" id="ARBA00023288"/>
    </source>
</evidence>
<feature type="domain" description="ABC transporter substrate-binding protein PnrA-like" evidence="6">
    <location>
        <begin position="285"/>
        <end position="378"/>
    </location>
</feature>
<dbReference type="BioCyc" id="CCAL311458:G131R-889-MONOMER"/>
<dbReference type="EMBL" id="BA000048">
    <property type="protein sequence ID" value="BAJ50734.1"/>
    <property type="molecule type" value="Genomic_DNA"/>
</dbReference>
<dbReference type="GO" id="GO:0005886">
    <property type="term" value="C:plasma membrane"/>
    <property type="evidence" value="ECO:0007669"/>
    <property type="project" value="UniProtKB-SubCell"/>
</dbReference>
<dbReference type="EMBL" id="AP011849">
    <property type="protein sequence ID" value="BAJ47919.1"/>
    <property type="molecule type" value="Genomic_DNA"/>
</dbReference>
<comment type="subcellular location">
    <subcellularLocation>
        <location evidence="1">Cell membrane</location>
    </subcellularLocation>
</comment>
<dbReference type="STRING" id="311458.CSUB_C0877"/>
<keyword evidence="4" id="KW-0472">Membrane</keyword>
<evidence type="ECO:0000256" key="3">
    <source>
        <dbReference type="ARBA" id="ARBA00022729"/>
    </source>
</evidence>
<evidence type="ECO:0000259" key="6">
    <source>
        <dbReference type="Pfam" id="PF02608"/>
    </source>
</evidence>
<dbReference type="InterPro" id="IPR003760">
    <property type="entry name" value="PnrA-like"/>
</dbReference>
<dbReference type="KEGG" id="csu:CSUB_C0877"/>
<keyword evidence="3" id="KW-0732">Signal</keyword>
<feature type="domain" description="ABC transporter substrate-binding protein PnrA-like" evidence="6">
    <location>
        <begin position="76"/>
        <end position="236"/>
    </location>
</feature>